<protein>
    <submittedName>
        <fullName evidence="1">Uncharacterized protein</fullName>
    </submittedName>
</protein>
<evidence type="ECO:0000313" key="2">
    <source>
        <dbReference type="Proteomes" id="UP000321814"/>
    </source>
</evidence>
<proteinExistence type="predicted"/>
<comment type="caution">
    <text evidence="1">The sequence shown here is derived from an EMBL/GenBank/DDBJ whole genome shotgun (WGS) entry which is preliminary data.</text>
</comment>
<name>A0A5C8LN62_9GAMM</name>
<accession>A0A5C8LN62</accession>
<dbReference type="Proteomes" id="UP000321814">
    <property type="component" value="Unassembled WGS sequence"/>
</dbReference>
<evidence type="ECO:0000313" key="1">
    <source>
        <dbReference type="EMBL" id="TXK77393.1"/>
    </source>
</evidence>
<reference evidence="1 2" key="1">
    <citation type="submission" date="2019-08" db="EMBL/GenBank/DDBJ databases">
        <title>Draft genome analysis of Rheinheimera tangshanensis isolated from the roots of fresh rice plants (Oryza sativa).</title>
        <authorList>
            <person name="Yu Q."/>
            <person name="Qi Y."/>
            <person name="Zhang H."/>
            <person name="Pu J."/>
        </authorList>
    </citation>
    <scope>NUCLEOTIDE SEQUENCE [LARGE SCALE GENOMIC DNA]</scope>
    <source>
        <strain evidence="1 2">JA3-B52</strain>
    </source>
</reference>
<dbReference type="AlphaFoldDB" id="A0A5C8LN62"/>
<dbReference type="OrthoDB" id="6401844at2"/>
<sequence>MSYSVKIIDNNLIPLPDDLCAELSFSVGDILLCELDKDRSEMRMVKYTNQTLTDEQISAAGNLTRVIKIGSSIKNEQEHQAALEAIEQLLESEPGTRQGAEFERLARMIEEYEDIHYPLKE</sequence>
<dbReference type="EMBL" id="VRLR01000022">
    <property type="protein sequence ID" value="TXK77393.1"/>
    <property type="molecule type" value="Genomic_DNA"/>
</dbReference>
<organism evidence="1 2">
    <name type="scientific">Rheinheimera tangshanensis</name>
    <dbReference type="NCBI Taxonomy" id="400153"/>
    <lineage>
        <taxon>Bacteria</taxon>
        <taxon>Pseudomonadati</taxon>
        <taxon>Pseudomonadota</taxon>
        <taxon>Gammaproteobacteria</taxon>
        <taxon>Chromatiales</taxon>
        <taxon>Chromatiaceae</taxon>
        <taxon>Rheinheimera</taxon>
    </lineage>
</organism>
<gene>
    <name evidence="1" type="ORF">FU839_18460</name>
</gene>
<keyword evidence="2" id="KW-1185">Reference proteome</keyword>
<dbReference type="RefSeq" id="WP_147905540.1">
    <property type="nucleotide sequence ID" value="NZ_BAAAGC010000017.1"/>
</dbReference>